<keyword evidence="3" id="KW-1185">Reference proteome</keyword>
<sequence>MREKKTQQHSPRGLSKELDFTKDFQVTSQRLQKSPRIWFAFGVVAVLVLYGVIRNLHSTPNVVFPSANSFSLTNSYMLNMSHLSLDMPDPRKAFLGPQYNTTSQPGSWGRVFPPPMEHRKQLPSKAPTMVTSQATDDTPIVPAAGGFQNQTYTFARHCYENKGDPLCLHPDTEKLNLTNTIGGYFCLVVFVGAYLLAMCEERLGPAFKKSTPMTVAAGLIWLTCAISYSHYSPDDVSQVAAAARHNLLEFAE</sequence>
<proteinExistence type="predicted"/>
<feature type="transmembrane region" description="Helical" evidence="1">
    <location>
        <begin position="181"/>
        <end position="199"/>
    </location>
</feature>
<feature type="transmembrane region" description="Helical" evidence="1">
    <location>
        <begin position="37"/>
        <end position="53"/>
    </location>
</feature>
<comment type="caution">
    <text evidence="2">The sequence shown here is derived from an EMBL/GenBank/DDBJ whole genome shotgun (WGS) entry which is preliminary data.</text>
</comment>
<reference evidence="2 3" key="1">
    <citation type="journal article" date="2015" name="Genome Biol. Evol.">
        <title>Comparative Genomics of a Bacterivorous Green Alga Reveals Evolutionary Causalities and Consequences of Phago-Mixotrophic Mode of Nutrition.</title>
        <authorList>
            <person name="Burns J.A."/>
            <person name="Paasch A."/>
            <person name="Narechania A."/>
            <person name="Kim E."/>
        </authorList>
    </citation>
    <scope>NUCLEOTIDE SEQUENCE [LARGE SCALE GENOMIC DNA]</scope>
    <source>
        <strain evidence="2 3">PLY_AMNH</strain>
    </source>
</reference>
<evidence type="ECO:0000313" key="2">
    <source>
        <dbReference type="EMBL" id="KAK3263987.1"/>
    </source>
</evidence>
<keyword evidence="1" id="KW-0472">Membrane</keyword>
<protein>
    <submittedName>
        <fullName evidence="2">Uncharacterized protein</fullName>
    </submittedName>
</protein>
<dbReference type="EMBL" id="LGRX02014881">
    <property type="protein sequence ID" value="KAK3263987.1"/>
    <property type="molecule type" value="Genomic_DNA"/>
</dbReference>
<keyword evidence="1" id="KW-1133">Transmembrane helix</keyword>
<keyword evidence="1" id="KW-0812">Transmembrane</keyword>
<dbReference type="Proteomes" id="UP001190700">
    <property type="component" value="Unassembled WGS sequence"/>
</dbReference>
<organism evidence="2 3">
    <name type="scientific">Cymbomonas tetramitiformis</name>
    <dbReference type="NCBI Taxonomy" id="36881"/>
    <lineage>
        <taxon>Eukaryota</taxon>
        <taxon>Viridiplantae</taxon>
        <taxon>Chlorophyta</taxon>
        <taxon>Pyramimonadophyceae</taxon>
        <taxon>Pyramimonadales</taxon>
        <taxon>Pyramimonadaceae</taxon>
        <taxon>Cymbomonas</taxon>
    </lineage>
</organism>
<evidence type="ECO:0000256" key="1">
    <source>
        <dbReference type="SAM" id="Phobius"/>
    </source>
</evidence>
<dbReference type="AlphaFoldDB" id="A0AAE0KX67"/>
<feature type="non-terminal residue" evidence="2">
    <location>
        <position position="252"/>
    </location>
</feature>
<evidence type="ECO:0000313" key="3">
    <source>
        <dbReference type="Proteomes" id="UP001190700"/>
    </source>
</evidence>
<accession>A0AAE0KX67</accession>
<gene>
    <name evidence="2" type="ORF">CYMTET_27246</name>
</gene>
<name>A0AAE0KX67_9CHLO</name>